<proteinExistence type="predicted"/>
<comment type="subcellular location">
    <subcellularLocation>
        <location evidence="1">Cell membrane</location>
        <topology evidence="1">Lipid-anchor</topology>
        <topology evidence="1">GPI-anchor</topology>
    </subcellularLocation>
</comment>
<dbReference type="InterPro" id="IPR001812">
    <property type="entry name" value="Trypano_VSG_A_N_dom"/>
</dbReference>
<evidence type="ECO:0000256" key="4">
    <source>
        <dbReference type="ARBA" id="ARBA00023136"/>
    </source>
</evidence>
<keyword evidence="4" id="KW-0472">Membrane</keyword>
<organism evidence="8">
    <name type="scientific">Trypanosoma brucei</name>
    <dbReference type="NCBI Taxonomy" id="5691"/>
    <lineage>
        <taxon>Eukaryota</taxon>
        <taxon>Discoba</taxon>
        <taxon>Euglenozoa</taxon>
        <taxon>Kinetoplastea</taxon>
        <taxon>Metakinetoplastina</taxon>
        <taxon>Trypanosomatida</taxon>
        <taxon>Trypanosomatidae</taxon>
        <taxon>Trypanosoma</taxon>
    </lineage>
</organism>
<evidence type="ECO:0000256" key="6">
    <source>
        <dbReference type="ARBA" id="ARBA00023288"/>
    </source>
</evidence>
<accession>A0A1V0FYS0</accession>
<dbReference type="GO" id="GO:0005886">
    <property type="term" value="C:plasma membrane"/>
    <property type="evidence" value="ECO:0007669"/>
    <property type="project" value="UniProtKB-SubCell"/>
</dbReference>
<name>A0A1V0FYS0_9TRYP</name>
<evidence type="ECO:0000259" key="7">
    <source>
        <dbReference type="Pfam" id="PF00913"/>
    </source>
</evidence>
<dbReference type="SUPFAM" id="SSF58087">
    <property type="entry name" value="Variant surface glycoprotein (N-terminal domain)"/>
    <property type="match status" value="1"/>
</dbReference>
<protein>
    <submittedName>
        <fullName evidence="8">Variant surface glycoprotein</fullName>
    </submittedName>
</protein>
<dbReference type="EMBL" id="KY404760">
    <property type="protein sequence ID" value="ARB51011.1"/>
    <property type="molecule type" value="Genomic_DNA"/>
</dbReference>
<evidence type="ECO:0000256" key="5">
    <source>
        <dbReference type="ARBA" id="ARBA00023180"/>
    </source>
</evidence>
<evidence type="ECO:0000256" key="3">
    <source>
        <dbReference type="ARBA" id="ARBA00022622"/>
    </source>
</evidence>
<reference evidence="8" key="1">
    <citation type="submission" date="2016-12" db="EMBL/GenBank/DDBJ databases">
        <title>Extending the VSGnome of Trypanosoma brucei strain TREU927.</title>
        <authorList>
            <person name="Cross G.A."/>
        </authorList>
    </citation>
    <scope>NUCLEOTIDE SEQUENCE</scope>
    <source>
        <strain evidence="8">Tb927.99.2130</strain>
    </source>
</reference>
<dbReference type="GO" id="GO:0098552">
    <property type="term" value="C:side of membrane"/>
    <property type="evidence" value="ECO:0007669"/>
    <property type="project" value="UniProtKB-KW"/>
</dbReference>
<dbReference type="Pfam" id="PF00913">
    <property type="entry name" value="Trypan_glycop"/>
    <property type="match status" value="1"/>
</dbReference>
<sequence>MLRSYTHISEFLAMAGSAHASAGTHGCLQESATAATGTAGLAACGIAPAETTQPAAENFGYEATKLFGKKTDADTGGSLTDAGSKNCALTKGAASAGGILGSNLVNAKVPYAGGHFYLTATGDKLARHAIKGSDGGSDAAEVAVWTKARSAVEEAAATAAFKHSDHALPTLEDIKTSTEAKTAIKNHILKKAGKYNPDVDDTATNKKADELYGDQKSYSQAKIWDKMTTINIDRNIYKKDLEKTKNFRT</sequence>
<evidence type="ECO:0000256" key="2">
    <source>
        <dbReference type="ARBA" id="ARBA00022475"/>
    </source>
</evidence>
<dbReference type="Gene3D" id="3.90.150.10">
    <property type="entry name" value="Variant Surface Glycoprotein, subunit A domain 1"/>
    <property type="match status" value="1"/>
</dbReference>
<dbReference type="GO" id="GO:0042783">
    <property type="term" value="P:symbiont-mediated evasion of host immune response"/>
    <property type="evidence" value="ECO:0007669"/>
    <property type="project" value="InterPro"/>
</dbReference>
<feature type="domain" description="Trypanosome variant surface glycoprotein A-type N-terminal" evidence="7">
    <location>
        <begin position="7"/>
        <end position="240"/>
    </location>
</feature>
<keyword evidence="5" id="KW-0325">Glycoprotein</keyword>
<keyword evidence="6" id="KW-0449">Lipoprotein</keyword>
<evidence type="ECO:0000313" key="8">
    <source>
        <dbReference type="EMBL" id="ARB51011.1"/>
    </source>
</evidence>
<dbReference type="Gene3D" id="1.10.470.10">
    <property type="entry name" value="Variant Surface Glycoprotein, subunit A, domain 2"/>
    <property type="match status" value="1"/>
</dbReference>
<keyword evidence="3" id="KW-0336">GPI-anchor</keyword>
<keyword evidence="2" id="KW-1003">Cell membrane</keyword>
<dbReference type="AlphaFoldDB" id="A0A1V0FYS0"/>
<evidence type="ECO:0000256" key="1">
    <source>
        <dbReference type="ARBA" id="ARBA00004609"/>
    </source>
</evidence>